<feature type="domain" description="LysM" evidence="7">
    <location>
        <begin position="34"/>
        <end position="78"/>
    </location>
</feature>
<evidence type="ECO:0000256" key="3">
    <source>
        <dbReference type="ARBA" id="ARBA00022960"/>
    </source>
</evidence>
<evidence type="ECO:0000259" key="7">
    <source>
        <dbReference type="PROSITE" id="PS51782"/>
    </source>
</evidence>
<keyword evidence="4 6" id="KW-0573">Peptidoglycan synthesis</keyword>
<protein>
    <submittedName>
        <fullName evidence="9">LysM peptidoglycan-binding domain-containing protein</fullName>
    </submittedName>
</protein>
<dbReference type="GO" id="GO:0008932">
    <property type="term" value="F:lytic endotransglycosylase activity"/>
    <property type="evidence" value="ECO:0007669"/>
    <property type="project" value="TreeGrafter"/>
</dbReference>
<name>A0A7S8IDK4_9CHLR</name>
<dbReference type="PANTHER" id="PTHR33734">
    <property type="entry name" value="LYSM DOMAIN-CONTAINING GPI-ANCHORED PROTEIN 2"/>
    <property type="match status" value="1"/>
</dbReference>
<dbReference type="EMBL" id="CP062983">
    <property type="protein sequence ID" value="QPC81449.1"/>
    <property type="molecule type" value="Genomic_DNA"/>
</dbReference>
<sequence>MLVKTQFRHLLRITILALIGFILPFSAIAQDNQLTHVVEPGDNLYRISLRYGIDMDALAEANGLETLQNIYPGQSLVIPGMEAADSGLEVDNPLVAATPILHTVQRGESLTTIANKYGITVQQILDANNIANANRINPGDELQIWSMEVSDTTAIATDIPASTSTFTHTVQPGEYLYQIARAYNVSWTTVAELNGITDPNHITPGTELLIPEAQETVADTTTDTTTETIEAGPSATHIVQAGEHLSQIAQQYGVPWTTIAQANNIADPNTVYAGMELTIPGATESLSLGIIADTLAATAPGAYVGTGRELVVRLSTQTAYAYEDGYLMKSSVVSTGLPATPTVQGDYKVYVKYESQTMSGPGYYLPGVPWVMYFYKGYGFHGTYWHNNFGNPMSHGCVNMNNDDAKWFYDFASVGTPVHIIY</sequence>
<gene>
    <name evidence="9" type="ORF">G4Y79_17355</name>
</gene>
<dbReference type="KEGG" id="pmet:G4Y79_17355"/>
<dbReference type="Proteomes" id="UP000594468">
    <property type="component" value="Chromosome"/>
</dbReference>
<feature type="domain" description="LysM" evidence="7">
    <location>
        <begin position="100"/>
        <end position="144"/>
    </location>
</feature>
<dbReference type="CDD" id="cd16913">
    <property type="entry name" value="YkuD_like"/>
    <property type="match status" value="1"/>
</dbReference>
<comment type="pathway">
    <text evidence="1 6">Cell wall biogenesis; peptidoglycan biosynthesis.</text>
</comment>
<evidence type="ECO:0000313" key="9">
    <source>
        <dbReference type="EMBL" id="QPC81449.1"/>
    </source>
</evidence>
<dbReference type="InterPro" id="IPR036779">
    <property type="entry name" value="LysM_dom_sf"/>
</dbReference>
<dbReference type="SUPFAM" id="SSF54106">
    <property type="entry name" value="LysM domain"/>
    <property type="match status" value="4"/>
</dbReference>
<dbReference type="UniPathway" id="UPA00219"/>
<dbReference type="Pfam" id="PF01476">
    <property type="entry name" value="LysM"/>
    <property type="match status" value="4"/>
</dbReference>
<keyword evidence="2" id="KW-0808">Transferase</keyword>
<dbReference type="SMART" id="SM00257">
    <property type="entry name" value="LysM"/>
    <property type="match status" value="4"/>
</dbReference>
<feature type="active site" description="Nucleophile" evidence="6">
    <location>
        <position position="397"/>
    </location>
</feature>
<dbReference type="PROSITE" id="PS52029">
    <property type="entry name" value="LD_TPASE"/>
    <property type="match status" value="1"/>
</dbReference>
<evidence type="ECO:0000256" key="4">
    <source>
        <dbReference type="ARBA" id="ARBA00022984"/>
    </source>
</evidence>
<dbReference type="Gene3D" id="2.40.440.10">
    <property type="entry name" value="L,D-transpeptidase catalytic domain-like"/>
    <property type="match status" value="1"/>
</dbReference>
<dbReference type="GO" id="GO:0016740">
    <property type="term" value="F:transferase activity"/>
    <property type="evidence" value="ECO:0007669"/>
    <property type="project" value="UniProtKB-KW"/>
</dbReference>
<evidence type="ECO:0000256" key="5">
    <source>
        <dbReference type="ARBA" id="ARBA00023316"/>
    </source>
</evidence>
<organism evidence="9 10">
    <name type="scientific">Phototrophicus methaneseepsis</name>
    <dbReference type="NCBI Taxonomy" id="2710758"/>
    <lineage>
        <taxon>Bacteria</taxon>
        <taxon>Bacillati</taxon>
        <taxon>Chloroflexota</taxon>
        <taxon>Candidatus Thermofontia</taxon>
        <taxon>Phototrophicales</taxon>
        <taxon>Phototrophicaceae</taxon>
        <taxon>Phototrophicus</taxon>
    </lineage>
</organism>
<feature type="domain" description="LysM" evidence="7">
    <location>
        <begin position="166"/>
        <end position="210"/>
    </location>
</feature>
<keyword evidence="5 6" id="KW-0961">Cell wall biogenesis/degradation</keyword>
<feature type="domain" description="L,D-TPase catalytic" evidence="8">
    <location>
        <begin position="308"/>
        <end position="421"/>
    </location>
</feature>
<feature type="domain" description="LysM" evidence="7">
    <location>
        <begin position="235"/>
        <end position="279"/>
    </location>
</feature>
<dbReference type="SUPFAM" id="SSF141523">
    <property type="entry name" value="L,D-transpeptidase catalytic domain-like"/>
    <property type="match status" value="1"/>
</dbReference>
<dbReference type="AlphaFoldDB" id="A0A7S8IDK4"/>
<proteinExistence type="predicted"/>
<evidence type="ECO:0000313" key="10">
    <source>
        <dbReference type="Proteomes" id="UP000594468"/>
    </source>
</evidence>
<evidence type="ECO:0000256" key="6">
    <source>
        <dbReference type="PROSITE-ProRule" id="PRU01373"/>
    </source>
</evidence>
<dbReference type="InterPro" id="IPR018392">
    <property type="entry name" value="LysM"/>
</dbReference>
<dbReference type="Gene3D" id="3.10.350.10">
    <property type="entry name" value="LysM domain"/>
    <property type="match status" value="4"/>
</dbReference>
<keyword evidence="3 6" id="KW-0133">Cell shape</keyword>
<evidence type="ECO:0000256" key="2">
    <source>
        <dbReference type="ARBA" id="ARBA00022679"/>
    </source>
</evidence>
<dbReference type="InterPro" id="IPR005490">
    <property type="entry name" value="LD_TPept_cat_dom"/>
</dbReference>
<evidence type="ECO:0000259" key="8">
    <source>
        <dbReference type="PROSITE" id="PS52029"/>
    </source>
</evidence>
<dbReference type="GO" id="GO:0008360">
    <property type="term" value="P:regulation of cell shape"/>
    <property type="evidence" value="ECO:0007669"/>
    <property type="project" value="UniProtKB-UniRule"/>
</dbReference>
<dbReference type="PANTHER" id="PTHR33734:SF22">
    <property type="entry name" value="MEMBRANE-BOUND LYTIC MUREIN TRANSGLYCOSYLASE D"/>
    <property type="match status" value="1"/>
</dbReference>
<dbReference type="GO" id="GO:0071555">
    <property type="term" value="P:cell wall organization"/>
    <property type="evidence" value="ECO:0007669"/>
    <property type="project" value="UniProtKB-UniRule"/>
</dbReference>
<keyword evidence="10" id="KW-1185">Reference proteome</keyword>
<evidence type="ECO:0000256" key="1">
    <source>
        <dbReference type="ARBA" id="ARBA00004752"/>
    </source>
</evidence>
<dbReference type="RefSeq" id="WP_195169522.1">
    <property type="nucleotide sequence ID" value="NZ_CP062983.1"/>
</dbReference>
<dbReference type="GO" id="GO:0009252">
    <property type="term" value="P:peptidoglycan biosynthetic process"/>
    <property type="evidence" value="ECO:0007669"/>
    <property type="project" value="UniProtKB-UniPathway"/>
</dbReference>
<feature type="active site" description="Proton donor/acceptor" evidence="6">
    <location>
        <position position="381"/>
    </location>
</feature>
<dbReference type="CDD" id="cd00118">
    <property type="entry name" value="LysM"/>
    <property type="match status" value="4"/>
</dbReference>
<accession>A0A7S8IDK4</accession>
<reference evidence="9 10" key="1">
    <citation type="submission" date="2020-02" db="EMBL/GenBank/DDBJ databases">
        <authorList>
            <person name="Zheng R.K."/>
            <person name="Sun C.M."/>
        </authorList>
    </citation>
    <scope>NUCLEOTIDE SEQUENCE [LARGE SCALE GENOMIC DNA]</scope>
    <source>
        <strain evidence="10">rifampicinis</strain>
    </source>
</reference>
<dbReference type="InterPro" id="IPR038063">
    <property type="entry name" value="Transpep_catalytic_dom"/>
</dbReference>
<dbReference type="PROSITE" id="PS51782">
    <property type="entry name" value="LYSM"/>
    <property type="match status" value="4"/>
</dbReference>
<dbReference type="Pfam" id="PF03734">
    <property type="entry name" value="YkuD"/>
    <property type="match status" value="1"/>
</dbReference>